<evidence type="ECO:0000256" key="1">
    <source>
        <dbReference type="SAM" id="MobiDB-lite"/>
    </source>
</evidence>
<dbReference type="PROSITE" id="PS51257">
    <property type="entry name" value="PROKAR_LIPOPROTEIN"/>
    <property type="match status" value="1"/>
</dbReference>
<dbReference type="RefSeq" id="WP_188784081.1">
    <property type="nucleotide sequence ID" value="NZ_BMNI01000005.1"/>
</dbReference>
<evidence type="ECO:0008006" key="5">
    <source>
        <dbReference type="Google" id="ProtNLM"/>
    </source>
</evidence>
<evidence type="ECO:0000256" key="2">
    <source>
        <dbReference type="SAM" id="SignalP"/>
    </source>
</evidence>
<feature type="compositionally biased region" description="Basic and acidic residues" evidence="1">
    <location>
        <begin position="34"/>
        <end position="43"/>
    </location>
</feature>
<sequence>MTSTALRRLLAVATVTGVLLTGAACGSDDTPMTPKDHSTKMTDDMSTSPMTEKSDPMTEKSDGMMSDSPMTDPSASTSDDMMDK</sequence>
<feature type="compositionally biased region" description="Polar residues" evidence="1">
    <location>
        <begin position="68"/>
        <end position="84"/>
    </location>
</feature>
<feature type="compositionally biased region" description="Basic and acidic residues" evidence="1">
    <location>
        <begin position="52"/>
        <end position="62"/>
    </location>
</feature>
<feature type="region of interest" description="Disordered" evidence="1">
    <location>
        <begin position="22"/>
        <end position="84"/>
    </location>
</feature>
<reference evidence="4" key="1">
    <citation type="journal article" date="2019" name="Int. J. Syst. Evol. Microbiol.">
        <title>The Global Catalogue of Microorganisms (GCM) 10K type strain sequencing project: providing services to taxonomists for standard genome sequencing and annotation.</title>
        <authorList>
            <consortium name="The Broad Institute Genomics Platform"/>
            <consortium name="The Broad Institute Genome Sequencing Center for Infectious Disease"/>
            <person name="Wu L."/>
            <person name="Ma J."/>
        </authorList>
    </citation>
    <scope>NUCLEOTIDE SEQUENCE [LARGE SCALE GENOMIC DNA]</scope>
    <source>
        <strain evidence="4">CGMCC 4.7371</strain>
    </source>
</reference>
<evidence type="ECO:0000313" key="4">
    <source>
        <dbReference type="Proteomes" id="UP000655410"/>
    </source>
</evidence>
<feature type="signal peptide" evidence="2">
    <location>
        <begin position="1"/>
        <end position="26"/>
    </location>
</feature>
<gene>
    <name evidence="3" type="ORF">GCM10011584_22130</name>
</gene>
<accession>A0ABQ2NFZ5</accession>
<protein>
    <recommendedName>
        <fullName evidence="5">Pentapeptide MXKDX repeat protein</fullName>
    </recommendedName>
</protein>
<dbReference type="EMBL" id="BMNI01000005">
    <property type="protein sequence ID" value="GGO90414.1"/>
    <property type="molecule type" value="Genomic_DNA"/>
</dbReference>
<dbReference type="Proteomes" id="UP000655410">
    <property type="component" value="Unassembled WGS sequence"/>
</dbReference>
<comment type="caution">
    <text evidence="3">The sequence shown here is derived from an EMBL/GenBank/DDBJ whole genome shotgun (WGS) entry which is preliminary data.</text>
</comment>
<keyword evidence="2" id="KW-0732">Signal</keyword>
<feature type="chain" id="PRO_5046063185" description="Pentapeptide MXKDX repeat protein" evidence="2">
    <location>
        <begin position="27"/>
        <end position="84"/>
    </location>
</feature>
<proteinExistence type="predicted"/>
<organism evidence="3 4">
    <name type="scientific">Nocardioides phosphati</name>
    <dbReference type="NCBI Taxonomy" id="1867775"/>
    <lineage>
        <taxon>Bacteria</taxon>
        <taxon>Bacillati</taxon>
        <taxon>Actinomycetota</taxon>
        <taxon>Actinomycetes</taxon>
        <taxon>Propionibacteriales</taxon>
        <taxon>Nocardioidaceae</taxon>
        <taxon>Nocardioides</taxon>
    </lineage>
</organism>
<keyword evidence="4" id="KW-1185">Reference proteome</keyword>
<name>A0ABQ2NFZ5_9ACTN</name>
<evidence type="ECO:0000313" key="3">
    <source>
        <dbReference type="EMBL" id="GGO90414.1"/>
    </source>
</evidence>